<dbReference type="OrthoDB" id="426210at2759"/>
<proteinExistence type="predicted"/>
<protein>
    <submittedName>
        <fullName evidence="1">Uncharacterized protein</fullName>
    </submittedName>
</protein>
<keyword evidence="2" id="KW-1185">Reference proteome</keyword>
<comment type="caution">
    <text evidence="1">The sequence shown here is derived from an EMBL/GenBank/DDBJ whole genome shotgun (WGS) entry which is preliminary data.</text>
</comment>
<dbReference type="PANTHER" id="PTHR33332">
    <property type="entry name" value="REVERSE TRANSCRIPTASE DOMAIN-CONTAINING PROTEIN"/>
    <property type="match status" value="1"/>
</dbReference>
<dbReference type="Pfam" id="PF00078">
    <property type="entry name" value="RVT_1"/>
    <property type="match status" value="1"/>
</dbReference>
<dbReference type="Proteomes" id="UP001152795">
    <property type="component" value="Unassembled WGS sequence"/>
</dbReference>
<organism evidence="1 2">
    <name type="scientific">Paramuricea clavata</name>
    <name type="common">Red gorgonian</name>
    <name type="synonym">Violescent sea-whip</name>
    <dbReference type="NCBI Taxonomy" id="317549"/>
    <lineage>
        <taxon>Eukaryota</taxon>
        <taxon>Metazoa</taxon>
        <taxon>Cnidaria</taxon>
        <taxon>Anthozoa</taxon>
        <taxon>Octocorallia</taxon>
        <taxon>Malacalcyonacea</taxon>
        <taxon>Plexauridae</taxon>
        <taxon>Paramuricea</taxon>
    </lineage>
</organism>
<dbReference type="SUPFAM" id="SSF56672">
    <property type="entry name" value="DNA/RNA polymerases"/>
    <property type="match status" value="1"/>
</dbReference>
<sequence length="737" mass="84075">MVIPTGESERFFYNTLSDHYLSQLIFAPTRETNVLDLIMTNIPDNVNNIEVIDPTNFNLFSDHKCILFEFQSTATPSHKLKRSVYDYNRADFEKMNRTFESIEFEFSDPTSMSDINENWNLWRDTFLAVADECIPTKIVKGRYNPPWLTGEIKSLIKKKETLRRKIRRGTNSAALVQKYKNLRRTSKRLIKESREKFFGSLSEALPSNPKLFWSFFKTTTKSSHIPQQVSVVTGNEDSPRLDSTSQKQAAEMFNDYFHSVFLTEGDDISIPTTPVCEETISDIILDPSEVYDVLHCLDPSKASGPDNIPIRLLKECAHSITPSLTCLFNKSLKQASLPSEWKLSNIIPLHKKGIKSFVENYRPISLMCVVAKVLERCVYNRLIGHIENMISVAQHGFLRGKSCTGQLISVLHRISQNLDSGKQTDILYFDVAKAFDTVNHSLLLKKLQRFGLRDNILTWFKSYLSGRQQRVLVNGEISETRPVSSGVPQGSILGPLLFLIYINDLPESITSSAVDVSLFADDTKCISVIESPVDACVLQAEARNVEKWAEFWRLKFNAEKCKVLSVTRKRHPLVAEYIVNGKTLQHVSSQKDLGVTVCSDLRWNTHIYEQVTKANRLLGMLKRSTIKVKNRIVVPSRLEKVGKRDPFSYDFQNNLMPASCTYLAYVFISNAEWLKIPKNDLDEVKQKCLTFLVEATKQVQTRHSESVSVFRDMASISPEKDLSPRSYFTGISFSKHH</sequence>
<dbReference type="EMBL" id="CACRXK020002270">
    <property type="protein sequence ID" value="CAB3993492.1"/>
    <property type="molecule type" value="Genomic_DNA"/>
</dbReference>
<dbReference type="PROSITE" id="PS50878">
    <property type="entry name" value="RT_POL"/>
    <property type="match status" value="1"/>
</dbReference>
<evidence type="ECO:0000313" key="2">
    <source>
        <dbReference type="Proteomes" id="UP001152795"/>
    </source>
</evidence>
<dbReference type="InterPro" id="IPR043502">
    <property type="entry name" value="DNA/RNA_pol_sf"/>
</dbReference>
<dbReference type="CDD" id="cd01650">
    <property type="entry name" value="RT_nLTR_like"/>
    <property type="match status" value="1"/>
</dbReference>
<name>A0A7D9DX31_PARCT</name>
<evidence type="ECO:0000313" key="1">
    <source>
        <dbReference type="EMBL" id="CAB3993492.1"/>
    </source>
</evidence>
<accession>A0A7D9DX31</accession>
<reference evidence="1" key="1">
    <citation type="submission" date="2020-04" db="EMBL/GenBank/DDBJ databases">
        <authorList>
            <person name="Alioto T."/>
            <person name="Alioto T."/>
            <person name="Gomez Garrido J."/>
        </authorList>
    </citation>
    <scope>NUCLEOTIDE SEQUENCE</scope>
    <source>
        <strain evidence="1">A484AB</strain>
    </source>
</reference>
<dbReference type="AlphaFoldDB" id="A0A7D9DX31"/>
<dbReference type="InterPro" id="IPR000477">
    <property type="entry name" value="RT_dom"/>
</dbReference>
<gene>
    <name evidence="1" type="ORF">PACLA_8A041561</name>
</gene>